<sequence length="174" mass="18180">MSADLSPVIAATAQWLVRSYPVTGGALDSALAQAQARQAATVAAWLRYPTAADAALVAFVGPGGSARLDWLTGAETAAIEETEYGWRSWVDEVVASWAACLLTAPALATDAVAAVAGCEHLAGLPCDFRRLTDPDGCDRRAAALLRHPDLLAPVADLHRAELLRHLQGDPIGAD</sequence>
<dbReference type="RefSeq" id="WP_255925413.1">
    <property type="nucleotide sequence ID" value="NZ_JANFNH010000003.1"/>
</dbReference>
<evidence type="ECO:0000313" key="1">
    <source>
        <dbReference type="EMBL" id="MCQ4041425.1"/>
    </source>
</evidence>
<evidence type="ECO:0000313" key="2">
    <source>
        <dbReference type="Proteomes" id="UP001206206"/>
    </source>
</evidence>
<proteinExistence type="predicted"/>
<reference evidence="1 2" key="1">
    <citation type="submission" date="2022-06" db="EMBL/GenBank/DDBJ databases">
        <title>Draft genome sequence of type strain Streptomyces rubrisoli DSM 42083.</title>
        <authorList>
            <person name="Duangmal K."/>
            <person name="Klaysubun C."/>
        </authorList>
    </citation>
    <scope>NUCLEOTIDE SEQUENCE [LARGE SCALE GENOMIC DNA]</scope>
    <source>
        <strain evidence="1 2">DSM 42083</strain>
    </source>
</reference>
<protein>
    <recommendedName>
        <fullName evidence="3">DUF4303 domain-containing protein</fullName>
    </recommendedName>
</protein>
<comment type="caution">
    <text evidence="1">The sequence shown here is derived from an EMBL/GenBank/DDBJ whole genome shotgun (WGS) entry which is preliminary data.</text>
</comment>
<dbReference type="EMBL" id="JANFNH010000003">
    <property type="protein sequence ID" value="MCQ4041425.1"/>
    <property type="molecule type" value="Genomic_DNA"/>
</dbReference>
<keyword evidence="2" id="KW-1185">Reference proteome</keyword>
<dbReference type="Proteomes" id="UP001206206">
    <property type="component" value="Unassembled WGS sequence"/>
</dbReference>
<evidence type="ECO:0008006" key="3">
    <source>
        <dbReference type="Google" id="ProtNLM"/>
    </source>
</evidence>
<name>A0ABT1P7S1_9ACTN</name>
<gene>
    <name evidence="1" type="ORF">NON19_05130</name>
</gene>
<accession>A0ABT1P7S1</accession>
<organism evidence="1 2">
    <name type="scientific">Streptantibioticus rubrisoli</name>
    <dbReference type="NCBI Taxonomy" id="1387313"/>
    <lineage>
        <taxon>Bacteria</taxon>
        <taxon>Bacillati</taxon>
        <taxon>Actinomycetota</taxon>
        <taxon>Actinomycetes</taxon>
        <taxon>Kitasatosporales</taxon>
        <taxon>Streptomycetaceae</taxon>
        <taxon>Streptantibioticus</taxon>
    </lineage>
</organism>